<name>A0ABN2JMF1_9ACTN</name>
<keyword evidence="3" id="KW-0808">Transferase</keyword>
<feature type="transmembrane region" description="Helical" evidence="1">
    <location>
        <begin position="192"/>
        <end position="211"/>
    </location>
</feature>
<proteinExistence type="predicted"/>
<keyword evidence="1" id="KW-0472">Membrane</keyword>
<feature type="transmembrane region" description="Helical" evidence="1">
    <location>
        <begin position="47"/>
        <end position="65"/>
    </location>
</feature>
<dbReference type="RefSeq" id="WP_344198686.1">
    <property type="nucleotide sequence ID" value="NZ_BAAAME010000002.1"/>
</dbReference>
<dbReference type="Pfam" id="PF01757">
    <property type="entry name" value="Acyl_transf_3"/>
    <property type="match status" value="1"/>
</dbReference>
<feature type="transmembrane region" description="Helical" evidence="1">
    <location>
        <begin position="137"/>
        <end position="157"/>
    </location>
</feature>
<evidence type="ECO:0000313" key="4">
    <source>
        <dbReference type="Proteomes" id="UP001501057"/>
    </source>
</evidence>
<feature type="transmembrane region" description="Helical" evidence="1">
    <location>
        <begin position="12"/>
        <end position="32"/>
    </location>
</feature>
<keyword evidence="4" id="KW-1185">Reference proteome</keyword>
<feature type="transmembrane region" description="Helical" evidence="1">
    <location>
        <begin position="336"/>
        <end position="357"/>
    </location>
</feature>
<dbReference type="Proteomes" id="UP001501057">
    <property type="component" value="Unassembled WGS sequence"/>
</dbReference>
<protein>
    <submittedName>
        <fullName evidence="3">Acyltransferase</fullName>
    </submittedName>
</protein>
<keyword evidence="1" id="KW-1133">Transmembrane helix</keyword>
<feature type="transmembrane region" description="Helical" evidence="1">
    <location>
        <begin position="85"/>
        <end position="103"/>
    </location>
</feature>
<evidence type="ECO:0000256" key="1">
    <source>
        <dbReference type="SAM" id="Phobius"/>
    </source>
</evidence>
<dbReference type="PANTHER" id="PTHR23028:SF53">
    <property type="entry name" value="ACYL_TRANSF_3 DOMAIN-CONTAINING PROTEIN"/>
    <property type="match status" value="1"/>
</dbReference>
<accession>A0ABN2JMF1</accession>
<feature type="domain" description="Acyltransferase 3" evidence="2">
    <location>
        <begin position="8"/>
        <end position="354"/>
    </location>
</feature>
<gene>
    <name evidence="3" type="ORF">GCM10009710_11540</name>
</gene>
<comment type="caution">
    <text evidence="3">The sequence shown here is derived from an EMBL/GenBank/DDBJ whole genome shotgun (WGS) entry which is preliminary data.</text>
</comment>
<reference evidence="3 4" key="1">
    <citation type="journal article" date="2019" name="Int. J. Syst. Evol. Microbiol.">
        <title>The Global Catalogue of Microorganisms (GCM) 10K type strain sequencing project: providing services to taxonomists for standard genome sequencing and annotation.</title>
        <authorList>
            <consortium name="The Broad Institute Genomics Platform"/>
            <consortium name="The Broad Institute Genome Sequencing Center for Infectious Disease"/>
            <person name="Wu L."/>
            <person name="Ma J."/>
        </authorList>
    </citation>
    <scope>NUCLEOTIDE SEQUENCE [LARGE SCALE GENOMIC DNA]</scope>
    <source>
        <strain evidence="3 4">JCM 13518</strain>
    </source>
</reference>
<dbReference type="InterPro" id="IPR050879">
    <property type="entry name" value="Acyltransferase_3"/>
</dbReference>
<keyword evidence="3" id="KW-0012">Acyltransferase</keyword>
<feature type="transmembrane region" description="Helical" evidence="1">
    <location>
        <begin position="265"/>
        <end position="286"/>
    </location>
</feature>
<dbReference type="InterPro" id="IPR002656">
    <property type="entry name" value="Acyl_transf_3_dom"/>
</dbReference>
<evidence type="ECO:0000259" key="2">
    <source>
        <dbReference type="Pfam" id="PF01757"/>
    </source>
</evidence>
<dbReference type="GO" id="GO:0016746">
    <property type="term" value="F:acyltransferase activity"/>
    <property type="evidence" value="ECO:0007669"/>
    <property type="project" value="UniProtKB-KW"/>
</dbReference>
<dbReference type="PANTHER" id="PTHR23028">
    <property type="entry name" value="ACETYLTRANSFERASE"/>
    <property type="match status" value="1"/>
</dbReference>
<feature type="transmembrane region" description="Helical" evidence="1">
    <location>
        <begin position="223"/>
        <end position="245"/>
    </location>
</feature>
<feature type="transmembrane region" description="Helical" evidence="1">
    <location>
        <begin position="169"/>
        <end position="186"/>
    </location>
</feature>
<feature type="transmembrane region" description="Helical" evidence="1">
    <location>
        <begin position="307"/>
        <end position="330"/>
    </location>
</feature>
<sequence length="385" mass="42001">MTTRPTFPGLDTMRAIAAIVVVATHTCFWSGFYSRGTLGVAAHRLEVGVPIFFVLSGFLLAYPYLARLRSGSSHDGIGQYAVKRVARIVPVYLVTVVLALALVRQDPGAVLPRWFANLLMYDYYLDENLPRGLAQMWSLYIEVAFYVALPALMWLAVVVCGRRWRPRRLLLLLGALTLLNLGWLLADLSLRALPAYLLWFGVGITMAVAHLELSGGSGRGRALRVLTTLAAAPGICWLMAVAAFALASTPLTGPASLAPRSTGELVMRLVLYAVVAGLVVLPSVLGPTDSRYARAMATPWARHLGHISYSLFCIHIVVLELVAPALGFQLFNSNPLLLFVVVLAISLAAAELLYRLVEKPVMELVHRRRRHQGASRAPISTSTHA</sequence>
<organism evidence="3 4">
    <name type="scientific">Aeromicrobium alkaliterrae</name>
    <dbReference type="NCBI Taxonomy" id="302168"/>
    <lineage>
        <taxon>Bacteria</taxon>
        <taxon>Bacillati</taxon>
        <taxon>Actinomycetota</taxon>
        <taxon>Actinomycetes</taxon>
        <taxon>Propionibacteriales</taxon>
        <taxon>Nocardioidaceae</taxon>
        <taxon>Aeromicrobium</taxon>
    </lineage>
</organism>
<dbReference type="EMBL" id="BAAAME010000002">
    <property type="protein sequence ID" value="GAA1732471.1"/>
    <property type="molecule type" value="Genomic_DNA"/>
</dbReference>
<keyword evidence="1" id="KW-0812">Transmembrane</keyword>
<evidence type="ECO:0000313" key="3">
    <source>
        <dbReference type="EMBL" id="GAA1732471.1"/>
    </source>
</evidence>